<comment type="caution">
    <text evidence="5">The sequence shown here is derived from an EMBL/GenBank/DDBJ whole genome shotgun (WGS) entry which is preliminary data.</text>
</comment>
<dbReference type="Pfam" id="PF13401">
    <property type="entry name" value="AAA_22"/>
    <property type="match status" value="1"/>
</dbReference>
<comment type="similarity">
    <text evidence="1">Belongs to the AfsR/DnrI/RedD regulatory family.</text>
</comment>
<protein>
    <submittedName>
        <fullName evidence="5">AfsR/SARP family transcriptional regulator</fullName>
    </submittedName>
</protein>
<dbReference type="Pfam" id="PF03704">
    <property type="entry name" value="BTAD"/>
    <property type="match status" value="1"/>
</dbReference>
<dbReference type="GO" id="GO:0000160">
    <property type="term" value="P:phosphorelay signal transduction system"/>
    <property type="evidence" value="ECO:0007669"/>
    <property type="project" value="InterPro"/>
</dbReference>
<gene>
    <name evidence="5" type="ORF">FEK34_10120</name>
</gene>
<dbReference type="SUPFAM" id="SSF48452">
    <property type="entry name" value="TPR-like"/>
    <property type="match status" value="2"/>
</dbReference>
<dbReference type="PANTHER" id="PTHR47691:SF3">
    <property type="entry name" value="HTH-TYPE TRANSCRIPTIONAL REGULATOR RV0890C-RELATED"/>
    <property type="match status" value="1"/>
</dbReference>
<evidence type="ECO:0000256" key="1">
    <source>
        <dbReference type="ARBA" id="ARBA00005820"/>
    </source>
</evidence>
<evidence type="ECO:0000313" key="5">
    <source>
        <dbReference type="EMBL" id="TLF78237.1"/>
    </source>
</evidence>
<dbReference type="InterPro" id="IPR011990">
    <property type="entry name" value="TPR-like_helical_dom_sf"/>
</dbReference>
<dbReference type="Gene3D" id="1.10.10.10">
    <property type="entry name" value="Winged helix-like DNA-binding domain superfamily/Winged helix DNA-binding domain"/>
    <property type="match status" value="1"/>
</dbReference>
<dbReference type="SMART" id="SM01043">
    <property type="entry name" value="BTAD"/>
    <property type="match status" value="1"/>
</dbReference>
<dbReference type="GO" id="GO:0003677">
    <property type="term" value="F:DNA binding"/>
    <property type="evidence" value="ECO:0007669"/>
    <property type="project" value="UniProtKB-UniRule"/>
</dbReference>
<dbReference type="PROSITE" id="PS51755">
    <property type="entry name" value="OMPR_PHOB"/>
    <property type="match status" value="1"/>
</dbReference>
<feature type="domain" description="OmpR/PhoB-type" evidence="4">
    <location>
        <begin position="1"/>
        <end position="91"/>
    </location>
</feature>
<dbReference type="InterPro" id="IPR058852">
    <property type="entry name" value="HTH_77"/>
</dbReference>
<keyword evidence="2 3" id="KW-0238">DNA-binding</keyword>
<organism evidence="5 6">
    <name type="scientific">Nocardia cyriacigeorgica</name>
    <dbReference type="NCBI Taxonomy" id="135487"/>
    <lineage>
        <taxon>Bacteria</taxon>
        <taxon>Bacillati</taxon>
        <taxon>Actinomycetota</taxon>
        <taxon>Actinomycetes</taxon>
        <taxon>Mycobacteriales</taxon>
        <taxon>Nocardiaceae</taxon>
        <taxon>Nocardia</taxon>
    </lineage>
</organism>
<dbReference type="CDD" id="cd15831">
    <property type="entry name" value="BTAD"/>
    <property type="match status" value="1"/>
</dbReference>
<dbReference type="InterPro" id="IPR027417">
    <property type="entry name" value="P-loop_NTPase"/>
</dbReference>
<evidence type="ECO:0000256" key="3">
    <source>
        <dbReference type="PROSITE-ProRule" id="PRU01091"/>
    </source>
</evidence>
<dbReference type="SUPFAM" id="SSF52540">
    <property type="entry name" value="P-loop containing nucleoside triphosphate hydrolases"/>
    <property type="match status" value="1"/>
</dbReference>
<name>A0A5R8NU13_9NOCA</name>
<evidence type="ECO:0000256" key="2">
    <source>
        <dbReference type="ARBA" id="ARBA00023125"/>
    </source>
</evidence>
<sequence length="1048" mass="111589">MRIAVLGPLAVHTADGEPIEFGGIRLRMLLARLALEGGRAVSVDGLIDGLWGAEPPADAAGALQASVSRLRKALPEPGAVELVAGGYRLGVRAEDVDVFRFEELLGRGRRELAAGKPEAAADTLDAALALWRGPALADLLAAPFAELAASRLNELRTAAEEERFDALLQAGRHSEILADLESAGARRPLSERLAVLRIRALAASGRQSDALAVYERVRESLGEELGVDPSAELQQAHLALLRGELHRPVARSAPMASRIPLRLTSFVGRERELERLALRLTDSRLITLTGPGGAGKTRLAVEAVARHRAAERGQVWFVPLAGASDADEVIAALLGAVGARDARGPEGAGATPMARVIESLDLGEAIVVLDNCEHVIDAVAELIEQLLAGLPELRIVATSREALAITGESLLYLGPLSVPGDSVDVLDPDPAALAEVSSVRLFLDRAAAVRPEFVLDMSTAAAVAEICRRLDGLPLALELAAATLRSMSVQQVGQRLGDRFRLLESGSRTALPHQRTLLALVDWSWELLTEPERTLARRLAMFPAGATLEALESVCADSALPAEDVLAVVRALVEKSMVQLSGESEPRYRMLETIRDYAAGQLARSGDTVADAFLAYHLELATTHEPLLRTRDQIDAMARFDAEHDNLLAALRIALDGADAERAAEFVATMFWYWGIRGMSTHFDTYLDRLRQREPELPERTTAAFALIRLFAGTPVHHDVPVLDLIATAEAAGALEFHPAVLLLAPRLAYAAGDPALGDRLLAQASSSPDPWVRANAHSARAELGDRLTPAESRAAALAEFESVGDRWGLGMTLLAIGQEHSLHGRSAEAIAAFERGVALSAELNAADLFHCRAALISERMRSGDLPGAWRDLEAARRQAQELGDRSTAADVLFSVAEWHRRGGDPAAADAAIDRLEPLTDRLQLPADVAAGLLARARMANRLAAGDPAGARALWPQALAACLAWGTTDAAANAAELLAQLRAAENTPESAATALGMSDAIRGVFDAGEPILAALTADLIAQLGANVYKQAYQRGAEMPRTEAIARLG</sequence>
<dbReference type="Proteomes" id="UP000306378">
    <property type="component" value="Unassembled WGS sequence"/>
</dbReference>
<accession>A0A5R8NU13</accession>
<dbReference type="SUPFAM" id="SSF46894">
    <property type="entry name" value="C-terminal effector domain of the bipartite response regulators"/>
    <property type="match status" value="1"/>
</dbReference>
<dbReference type="EMBL" id="VBUT01000004">
    <property type="protein sequence ID" value="TLF78237.1"/>
    <property type="molecule type" value="Genomic_DNA"/>
</dbReference>
<evidence type="ECO:0000259" key="4">
    <source>
        <dbReference type="PROSITE" id="PS51755"/>
    </source>
</evidence>
<dbReference type="InterPro" id="IPR005158">
    <property type="entry name" value="BTAD"/>
</dbReference>
<dbReference type="InterPro" id="IPR036388">
    <property type="entry name" value="WH-like_DNA-bd_sf"/>
</dbReference>
<dbReference type="PRINTS" id="PR00364">
    <property type="entry name" value="DISEASERSIST"/>
</dbReference>
<dbReference type="Pfam" id="PF25872">
    <property type="entry name" value="HTH_77"/>
    <property type="match status" value="1"/>
</dbReference>
<dbReference type="InterPro" id="IPR001867">
    <property type="entry name" value="OmpR/PhoB-type_DNA-bd"/>
</dbReference>
<dbReference type="AlphaFoldDB" id="A0A5R8NU13"/>
<dbReference type="SMART" id="SM00862">
    <property type="entry name" value="Trans_reg_C"/>
    <property type="match status" value="1"/>
</dbReference>
<dbReference type="InterPro" id="IPR016032">
    <property type="entry name" value="Sig_transdc_resp-reg_C-effctor"/>
</dbReference>
<reference evidence="5 6" key="1">
    <citation type="submission" date="2019-05" db="EMBL/GenBank/DDBJ databases">
        <title>Genomes sequences of two Nocardia cyriacigeorgica environmental isolates, type strains Nocardia asteroides ATCC 19247 and Nocardia cyriacigeorgica DSM 44484.</title>
        <authorList>
            <person name="Vautrin F."/>
            <person name="Bergeron E."/>
            <person name="Dubost A."/>
            <person name="Abrouk D."/>
            <person name="Rodriguez Nava V."/>
            <person name="Pujic P."/>
        </authorList>
    </citation>
    <scope>NUCLEOTIDE SEQUENCE [LARGE SCALE GENOMIC DNA]</scope>
    <source>
        <strain evidence="5 6">EML 446</strain>
    </source>
</reference>
<dbReference type="Gene3D" id="1.25.40.10">
    <property type="entry name" value="Tetratricopeptide repeat domain"/>
    <property type="match status" value="2"/>
</dbReference>
<evidence type="ECO:0000313" key="6">
    <source>
        <dbReference type="Proteomes" id="UP000306378"/>
    </source>
</evidence>
<dbReference type="RefSeq" id="WP_138447623.1">
    <property type="nucleotide sequence ID" value="NZ_VBUT01000004.1"/>
</dbReference>
<dbReference type="InterPro" id="IPR049945">
    <property type="entry name" value="AAA_22"/>
</dbReference>
<proteinExistence type="inferred from homology"/>
<dbReference type="Gene3D" id="3.40.50.300">
    <property type="entry name" value="P-loop containing nucleotide triphosphate hydrolases"/>
    <property type="match status" value="1"/>
</dbReference>
<feature type="DNA-binding region" description="OmpR/PhoB-type" evidence="3">
    <location>
        <begin position="1"/>
        <end position="91"/>
    </location>
</feature>
<dbReference type="GO" id="GO:0006355">
    <property type="term" value="P:regulation of DNA-templated transcription"/>
    <property type="evidence" value="ECO:0007669"/>
    <property type="project" value="InterPro"/>
</dbReference>
<dbReference type="PANTHER" id="PTHR47691">
    <property type="entry name" value="REGULATOR-RELATED"/>
    <property type="match status" value="1"/>
</dbReference>
<dbReference type="GO" id="GO:0016887">
    <property type="term" value="F:ATP hydrolysis activity"/>
    <property type="evidence" value="ECO:0007669"/>
    <property type="project" value="InterPro"/>
</dbReference>